<protein>
    <recommendedName>
        <fullName evidence="1">Lysyl oxidase homolog</fullName>
        <ecNumber evidence="1">1.4.3.13</ecNumber>
    </recommendedName>
</protein>
<name>H9GNE7_ANOCA</name>
<comment type="cofactor">
    <cofactor evidence="1">
        <name>Cu cation</name>
        <dbReference type="ChEBI" id="CHEBI:23378"/>
    </cofactor>
</comment>
<dbReference type="STRING" id="28377.ENSACAP00000016341"/>
<organism evidence="2 3">
    <name type="scientific">Anolis carolinensis</name>
    <name type="common">Green anole</name>
    <name type="synonym">American chameleon</name>
    <dbReference type="NCBI Taxonomy" id="28377"/>
    <lineage>
        <taxon>Eukaryota</taxon>
        <taxon>Metazoa</taxon>
        <taxon>Chordata</taxon>
        <taxon>Craniata</taxon>
        <taxon>Vertebrata</taxon>
        <taxon>Euteleostomi</taxon>
        <taxon>Lepidosauria</taxon>
        <taxon>Squamata</taxon>
        <taxon>Bifurcata</taxon>
        <taxon>Unidentata</taxon>
        <taxon>Episquamata</taxon>
        <taxon>Toxicofera</taxon>
        <taxon>Iguania</taxon>
        <taxon>Dactyloidae</taxon>
        <taxon>Anolis</taxon>
    </lineage>
</organism>
<dbReference type="EC" id="1.4.3.13" evidence="1"/>
<dbReference type="Ensembl" id="ENSACAT00000016665.2">
    <property type="protein sequence ID" value="ENSACAP00000016341.2"/>
    <property type="gene ID" value="ENSACAG00000016626.2"/>
</dbReference>
<dbReference type="PANTHER" id="PTHR45817:SF4">
    <property type="entry name" value="LYSYL OXIDASE-LIKE-RELATED"/>
    <property type="match status" value="1"/>
</dbReference>
<comment type="subcellular location">
    <subcellularLocation>
        <location evidence="1">Secreted</location>
        <location evidence="1">Extracellular space</location>
    </subcellularLocation>
</comment>
<dbReference type="eggNOG" id="ENOG502QSX8">
    <property type="taxonomic scope" value="Eukaryota"/>
</dbReference>
<dbReference type="Bgee" id="ENSACAG00000016626">
    <property type="expression patterns" value="Expressed in heart and 12 other cell types or tissues"/>
</dbReference>
<keyword evidence="1" id="KW-0886">LTQ</keyword>
<keyword evidence="3" id="KW-1185">Reference proteome</keyword>
<dbReference type="Pfam" id="PF01186">
    <property type="entry name" value="Lysyl_oxidase"/>
    <property type="match status" value="1"/>
</dbReference>
<keyword evidence="1" id="KW-0186">Copper</keyword>
<keyword evidence="1" id="KW-0479">Metal-binding</keyword>
<dbReference type="InterPro" id="IPR001695">
    <property type="entry name" value="Lysyl_oxidase"/>
</dbReference>
<comment type="function">
    <text evidence="1">Mediates the post-translational oxidative deamination of lysine residues on target proteins leading to the formation of deaminated lysine (allysine).</text>
</comment>
<comment type="similarity">
    <text evidence="1">Belongs to the lysyl oxidase family.</text>
</comment>
<dbReference type="GO" id="GO:0005507">
    <property type="term" value="F:copper ion binding"/>
    <property type="evidence" value="ECO:0007669"/>
    <property type="project" value="UniProtKB-UniRule"/>
</dbReference>
<dbReference type="PANTHER" id="PTHR45817">
    <property type="entry name" value="LYSYL OXIDASE-LIKE-RELATED"/>
    <property type="match status" value="1"/>
</dbReference>
<dbReference type="AlphaFoldDB" id="H9GNE7"/>
<keyword evidence="1" id="KW-0801">TPQ</keyword>
<reference evidence="2" key="3">
    <citation type="submission" date="2025-09" db="UniProtKB">
        <authorList>
            <consortium name="Ensembl"/>
        </authorList>
    </citation>
    <scope>IDENTIFICATION</scope>
</reference>
<dbReference type="GeneTree" id="ENSGT00940000155874"/>
<evidence type="ECO:0000313" key="2">
    <source>
        <dbReference type="Ensembl" id="ENSACAP00000016341.2"/>
    </source>
</evidence>
<evidence type="ECO:0000313" key="3">
    <source>
        <dbReference type="Proteomes" id="UP000001646"/>
    </source>
</evidence>
<dbReference type="HOGENOM" id="CLU_152030_0_0_1"/>
<dbReference type="Proteomes" id="UP000001646">
    <property type="component" value="Unplaced"/>
</dbReference>
<comment type="catalytic activity">
    <reaction evidence="1">
        <text>L-lysyl-[protein] + O2 + H2O = (S)-2-amino-6-oxohexanoyl-[protein] + H2O2 + NH4(+)</text>
        <dbReference type="Rhea" id="RHEA:24544"/>
        <dbReference type="Rhea" id="RHEA-COMP:9752"/>
        <dbReference type="Rhea" id="RHEA-COMP:12448"/>
        <dbReference type="ChEBI" id="CHEBI:15377"/>
        <dbReference type="ChEBI" id="CHEBI:15379"/>
        <dbReference type="ChEBI" id="CHEBI:16240"/>
        <dbReference type="ChEBI" id="CHEBI:28938"/>
        <dbReference type="ChEBI" id="CHEBI:29969"/>
        <dbReference type="ChEBI" id="CHEBI:131803"/>
        <dbReference type="EC" id="1.4.3.13"/>
    </reaction>
</comment>
<proteinExistence type="inferred from homology"/>
<dbReference type="GO" id="GO:0004720">
    <property type="term" value="F:protein-lysine 6-oxidase activity"/>
    <property type="evidence" value="ECO:0007669"/>
    <property type="project" value="UniProtKB-UniRule"/>
</dbReference>
<dbReference type="PRINTS" id="PR00074">
    <property type="entry name" value="LYSYLOXIDASE"/>
</dbReference>
<comment type="PTM">
    <text evidence="1">The lysine tyrosylquinone cross-link (LTQ) is generated by condensation of the epsilon-amino group of a lysine with a topaquinone produced by oxidation of tyrosine.</text>
</comment>
<evidence type="ECO:0000256" key="1">
    <source>
        <dbReference type="RuleBase" id="RU367046"/>
    </source>
</evidence>
<reference evidence="2" key="2">
    <citation type="submission" date="2025-08" db="UniProtKB">
        <authorList>
            <consortium name="Ensembl"/>
        </authorList>
    </citation>
    <scope>IDENTIFICATION</scope>
</reference>
<keyword evidence="1" id="KW-0560">Oxidoreductase</keyword>
<keyword evidence="1" id="KW-0964">Secreted</keyword>
<dbReference type="InParanoid" id="H9GNE7"/>
<dbReference type="OMA" id="QCANFGE"/>
<dbReference type="GO" id="GO:0005615">
    <property type="term" value="C:extracellular space"/>
    <property type="evidence" value="ECO:0007669"/>
    <property type="project" value="UniProtKB-UniRule"/>
</dbReference>
<reference evidence="2" key="1">
    <citation type="submission" date="2009-12" db="EMBL/GenBank/DDBJ databases">
        <title>The Genome Sequence of Anolis carolinensis (Green Anole Lizard).</title>
        <authorList>
            <consortium name="The Genome Sequencing Platform"/>
            <person name="Di Palma F."/>
            <person name="Alfoldi J."/>
            <person name="Heiman D."/>
            <person name="Young S."/>
            <person name="Grabherr M."/>
            <person name="Johnson J."/>
            <person name="Lander E.S."/>
            <person name="Lindblad-Toh K."/>
        </authorList>
    </citation>
    <scope>NUCLEOTIDE SEQUENCE [LARGE SCALE GENOMIC DNA]</scope>
    <source>
        <strain evidence="2">JBL SC #1</strain>
    </source>
</reference>
<accession>H9GNE7</accession>
<dbReference type="InterPro" id="IPR050912">
    <property type="entry name" value="LOX-like_protein"/>
</dbReference>
<sequence>HYHSMEVFTHYDLLDLNDTKVAEGHKASFCLEDTGCADGIEPQYGCSNYGEQGITAGCHDTYHHSIDCQWIDMSDVKHGEYILRINCNPNYEVSETDFTNNVMKCKCNYESDRVWVYNCHTANSYSDSIEEKFNHHKGLMTNLVS</sequence>